<organism evidence="2 3">
    <name type="scientific">Kolteria novifilia</name>
    <dbReference type="NCBI Taxonomy" id="2527975"/>
    <lineage>
        <taxon>Bacteria</taxon>
        <taxon>Pseudomonadati</taxon>
        <taxon>Planctomycetota</taxon>
        <taxon>Planctomycetia</taxon>
        <taxon>Kolteriales</taxon>
        <taxon>Kolteriaceae</taxon>
        <taxon>Kolteria</taxon>
    </lineage>
</organism>
<feature type="domain" description="ThuA-like" evidence="1">
    <location>
        <begin position="30"/>
        <end position="271"/>
    </location>
</feature>
<dbReference type="PANTHER" id="PTHR40469:SF2">
    <property type="entry name" value="GALACTOSE-BINDING DOMAIN-LIKE SUPERFAMILY PROTEIN"/>
    <property type="match status" value="1"/>
</dbReference>
<dbReference type="InterPro" id="IPR029062">
    <property type="entry name" value="Class_I_gatase-like"/>
</dbReference>
<dbReference type="Pfam" id="PF06283">
    <property type="entry name" value="ThuA"/>
    <property type="match status" value="1"/>
</dbReference>
<dbReference type="EMBL" id="CP036279">
    <property type="protein sequence ID" value="QDU59320.1"/>
    <property type="molecule type" value="Genomic_DNA"/>
</dbReference>
<evidence type="ECO:0000313" key="2">
    <source>
        <dbReference type="EMBL" id="QDU59320.1"/>
    </source>
</evidence>
<reference evidence="2 3" key="1">
    <citation type="submission" date="2019-02" db="EMBL/GenBank/DDBJ databases">
        <title>Deep-cultivation of Planctomycetes and their phenomic and genomic characterization uncovers novel biology.</title>
        <authorList>
            <person name="Wiegand S."/>
            <person name="Jogler M."/>
            <person name="Boedeker C."/>
            <person name="Pinto D."/>
            <person name="Vollmers J."/>
            <person name="Rivas-Marin E."/>
            <person name="Kohn T."/>
            <person name="Peeters S.H."/>
            <person name="Heuer A."/>
            <person name="Rast P."/>
            <person name="Oberbeckmann S."/>
            <person name="Bunk B."/>
            <person name="Jeske O."/>
            <person name="Meyerdierks A."/>
            <person name="Storesund J.E."/>
            <person name="Kallscheuer N."/>
            <person name="Luecker S."/>
            <person name="Lage O.M."/>
            <person name="Pohl T."/>
            <person name="Merkel B.J."/>
            <person name="Hornburger P."/>
            <person name="Mueller R.-W."/>
            <person name="Bruemmer F."/>
            <person name="Labrenz M."/>
            <person name="Spormann A.M."/>
            <person name="Op den Camp H."/>
            <person name="Overmann J."/>
            <person name="Amann R."/>
            <person name="Jetten M.S.M."/>
            <person name="Mascher T."/>
            <person name="Medema M.H."/>
            <person name="Devos D.P."/>
            <person name="Kaster A.-K."/>
            <person name="Ovreas L."/>
            <person name="Rohde M."/>
            <person name="Galperin M.Y."/>
            <person name="Jogler C."/>
        </authorList>
    </citation>
    <scope>NUCLEOTIDE SEQUENCE [LARGE SCALE GENOMIC DNA]</scope>
    <source>
        <strain evidence="2 3">Pan216</strain>
    </source>
</reference>
<evidence type="ECO:0000313" key="3">
    <source>
        <dbReference type="Proteomes" id="UP000317093"/>
    </source>
</evidence>
<keyword evidence="3" id="KW-1185">Reference proteome</keyword>
<accession>A0A518AXB7</accession>
<dbReference type="AlphaFoldDB" id="A0A518AXB7"/>
<dbReference type="SUPFAM" id="SSF52317">
    <property type="entry name" value="Class I glutamine amidotransferase-like"/>
    <property type="match status" value="1"/>
</dbReference>
<protein>
    <submittedName>
        <fullName evidence="2">Trehalose utilization</fullName>
    </submittedName>
</protein>
<dbReference type="InterPro" id="IPR029010">
    <property type="entry name" value="ThuA-like"/>
</dbReference>
<proteinExistence type="predicted"/>
<dbReference type="KEGG" id="knv:Pan216_01480"/>
<sequence>MRRRTWLLCVWSLGLVLTLTGMGEGAEKLKALIVDGQNNHKWQQTTPIIKKSLEDSGRFTVDVVTAPPKGSDLSSFKPTFADYDVVVSNYNGAPWPEETQEAFEDYVKGGGGFVSVHAANNSFPKWPEYNEMIALGGWGGRTEKDGPYIRYREGKVVRDNSAGRGGSHGARHEFVVETRDADHPIMKGLPTAWRHTPDELYDRLRGPAKNLSVLATAYSDPKTGGTGEHEPILMTIDYGKGRVFHTTLGHDTKSMNCAGFQSTLNRGTEWAATGKVTQKVPKDFPGSEKTSPRS</sequence>
<evidence type="ECO:0000259" key="1">
    <source>
        <dbReference type="Pfam" id="PF06283"/>
    </source>
</evidence>
<gene>
    <name evidence="2" type="ORF">Pan216_01480</name>
</gene>
<name>A0A518AXB7_9BACT</name>
<dbReference type="PANTHER" id="PTHR40469">
    <property type="entry name" value="SECRETED GLYCOSYL HYDROLASE"/>
    <property type="match status" value="1"/>
</dbReference>
<dbReference type="Gene3D" id="3.40.50.880">
    <property type="match status" value="1"/>
</dbReference>
<dbReference type="OrthoDB" id="9785923at2"/>
<dbReference type="RefSeq" id="WP_145253422.1">
    <property type="nucleotide sequence ID" value="NZ_CP036279.1"/>
</dbReference>
<dbReference type="Proteomes" id="UP000317093">
    <property type="component" value="Chromosome"/>
</dbReference>